<keyword evidence="3" id="KW-0596">Phosphopantetheine</keyword>
<dbReference type="Pfam" id="PF00698">
    <property type="entry name" value="Acyl_transf_1"/>
    <property type="match status" value="1"/>
</dbReference>
<dbReference type="EMBL" id="NPZB01000002">
    <property type="protein sequence ID" value="PNS08133.1"/>
    <property type="molecule type" value="Genomic_DNA"/>
</dbReference>
<dbReference type="RefSeq" id="WP_103075754.1">
    <property type="nucleotide sequence ID" value="NZ_NPZB01000002.1"/>
</dbReference>
<dbReference type="InterPro" id="IPR049704">
    <property type="entry name" value="Aminotrans_3_PPA_site"/>
</dbReference>
<dbReference type="Gene3D" id="3.40.366.10">
    <property type="entry name" value="Malonyl-Coenzyme A Acyl Carrier Protein, domain 2"/>
    <property type="match status" value="1"/>
</dbReference>
<dbReference type="SUPFAM" id="SSF56801">
    <property type="entry name" value="Acetyl-CoA synthetase-like"/>
    <property type="match status" value="1"/>
</dbReference>
<dbReference type="SUPFAM" id="SSF53383">
    <property type="entry name" value="PLP-dependent transferases"/>
    <property type="match status" value="1"/>
</dbReference>
<keyword evidence="5" id="KW-0808">Transferase</keyword>
<dbReference type="PROSITE" id="PS00606">
    <property type="entry name" value="KS3_1"/>
    <property type="match status" value="1"/>
</dbReference>
<dbReference type="Pfam" id="PF13193">
    <property type="entry name" value="AMP-binding_C"/>
    <property type="match status" value="1"/>
</dbReference>
<dbReference type="InterPro" id="IPR015424">
    <property type="entry name" value="PyrdxlP-dep_Trfase"/>
</dbReference>
<dbReference type="PANTHER" id="PTHR43775">
    <property type="entry name" value="FATTY ACID SYNTHASE"/>
    <property type="match status" value="1"/>
</dbReference>
<dbReference type="PROSITE" id="PS00012">
    <property type="entry name" value="PHOSPHOPANTETHEINE"/>
    <property type="match status" value="1"/>
</dbReference>
<dbReference type="GO" id="GO:0030170">
    <property type="term" value="F:pyridoxal phosphate binding"/>
    <property type="evidence" value="ECO:0007669"/>
    <property type="project" value="InterPro"/>
</dbReference>
<proteinExistence type="predicted"/>
<dbReference type="InterPro" id="IPR020806">
    <property type="entry name" value="PKS_PP-bd"/>
</dbReference>
<dbReference type="InterPro" id="IPR025110">
    <property type="entry name" value="AMP-bd_C"/>
</dbReference>
<dbReference type="CDD" id="cd12117">
    <property type="entry name" value="A_NRPS_Srf_like"/>
    <property type="match status" value="1"/>
</dbReference>
<evidence type="ECO:0000256" key="5">
    <source>
        <dbReference type="ARBA" id="ARBA00022679"/>
    </source>
</evidence>
<comment type="cofactor">
    <cofactor evidence="1">
        <name>pyridoxal 5'-phosphate</name>
        <dbReference type="ChEBI" id="CHEBI:597326"/>
    </cofactor>
</comment>
<dbReference type="Pfam" id="PF00550">
    <property type="entry name" value="PP-binding"/>
    <property type="match status" value="2"/>
</dbReference>
<evidence type="ECO:0000259" key="9">
    <source>
        <dbReference type="PROSITE" id="PS52004"/>
    </source>
</evidence>
<dbReference type="InterPro" id="IPR016036">
    <property type="entry name" value="Malonyl_transacylase_ACP-bd"/>
</dbReference>
<feature type="domain" description="Carrier" evidence="8">
    <location>
        <begin position="533"/>
        <end position="610"/>
    </location>
</feature>
<dbReference type="SUPFAM" id="SSF55048">
    <property type="entry name" value="Probable ACP-binding domain of malonyl-CoA ACP transacylase"/>
    <property type="match status" value="1"/>
</dbReference>
<evidence type="ECO:0000313" key="10">
    <source>
        <dbReference type="EMBL" id="PNS08133.1"/>
    </source>
</evidence>
<dbReference type="UniPathway" id="UPA00094"/>
<dbReference type="Pfam" id="PF00202">
    <property type="entry name" value="Aminotran_3"/>
    <property type="match status" value="1"/>
</dbReference>
<dbReference type="InterPro" id="IPR014030">
    <property type="entry name" value="Ketoacyl_synth_N"/>
</dbReference>
<dbReference type="InterPro" id="IPR016039">
    <property type="entry name" value="Thiolase-like"/>
</dbReference>
<dbReference type="SUPFAM" id="SSF52151">
    <property type="entry name" value="FabD/lysophospholipase-like"/>
    <property type="match status" value="1"/>
</dbReference>
<dbReference type="Gene3D" id="3.30.300.30">
    <property type="match status" value="1"/>
</dbReference>
<keyword evidence="11" id="KW-1185">Reference proteome</keyword>
<dbReference type="GO" id="GO:0004315">
    <property type="term" value="F:3-oxoacyl-[acyl-carrier-protein] synthase activity"/>
    <property type="evidence" value="ECO:0007669"/>
    <property type="project" value="InterPro"/>
</dbReference>
<dbReference type="InterPro" id="IPR014043">
    <property type="entry name" value="Acyl_transferase_dom"/>
</dbReference>
<dbReference type="GO" id="GO:0004312">
    <property type="term" value="F:fatty acid synthase activity"/>
    <property type="evidence" value="ECO:0007669"/>
    <property type="project" value="TreeGrafter"/>
</dbReference>
<dbReference type="InterPro" id="IPR016035">
    <property type="entry name" value="Acyl_Trfase/lysoPLipase"/>
</dbReference>
<evidence type="ECO:0000256" key="2">
    <source>
        <dbReference type="ARBA" id="ARBA00005194"/>
    </source>
</evidence>
<keyword evidence="4" id="KW-0597">Phosphoprotein</keyword>
<dbReference type="CDD" id="cd00833">
    <property type="entry name" value="PKS"/>
    <property type="match status" value="1"/>
</dbReference>
<dbReference type="FunFam" id="3.30.300.30:FF:000010">
    <property type="entry name" value="Enterobactin synthetase component F"/>
    <property type="match status" value="1"/>
</dbReference>
<dbReference type="InterPro" id="IPR009081">
    <property type="entry name" value="PP-bd_ACP"/>
</dbReference>
<dbReference type="SUPFAM" id="SSF47336">
    <property type="entry name" value="ACP-like"/>
    <property type="match status" value="2"/>
</dbReference>
<dbReference type="Pfam" id="PF02801">
    <property type="entry name" value="Ketoacyl-synt_C"/>
    <property type="match status" value="1"/>
</dbReference>
<dbReference type="InterPro" id="IPR020841">
    <property type="entry name" value="PKS_Beta-ketoAc_synthase_dom"/>
</dbReference>
<dbReference type="Gene3D" id="3.40.47.10">
    <property type="match status" value="1"/>
</dbReference>
<comment type="caution">
    <text evidence="10">The sequence shown here is derived from an EMBL/GenBank/DDBJ whole genome shotgun (WGS) entry which is preliminary data.</text>
</comment>
<evidence type="ECO:0000256" key="4">
    <source>
        <dbReference type="ARBA" id="ARBA00022553"/>
    </source>
</evidence>
<dbReference type="GO" id="GO:0044550">
    <property type="term" value="P:secondary metabolite biosynthetic process"/>
    <property type="evidence" value="ECO:0007669"/>
    <property type="project" value="UniProtKB-ARBA"/>
</dbReference>
<dbReference type="InterPro" id="IPR010071">
    <property type="entry name" value="AA_adenyl_dom"/>
</dbReference>
<keyword evidence="6" id="KW-0663">Pyridoxal phosphate</keyword>
<evidence type="ECO:0000256" key="7">
    <source>
        <dbReference type="SAM" id="MobiDB-lite"/>
    </source>
</evidence>
<evidence type="ECO:0000256" key="6">
    <source>
        <dbReference type="ARBA" id="ARBA00022898"/>
    </source>
</evidence>
<dbReference type="PROSITE" id="PS00600">
    <property type="entry name" value="AA_TRANSFER_CLASS_3"/>
    <property type="match status" value="1"/>
</dbReference>
<gene>
    <name evidence="10" type="ORF">Lysil_2309</name>
</gene>
<feature type="region of interest" description="Disordered" evidence="7">
    <location>
        <begin position="2189"/>
        <end position="2208"/>
    </location>
</feature>
<dbReference type="Gene3D" id="3.40.50.980">
    <property type="match status" value="2"/>
</dbReference>
<dbReference type="GO" id="GO:0031177">
    <property type="term" value="F:phosphopantetheine binding"/>
    <property type="evidence" value="ECO:0007669"/>
    <property type="project" value="InterPro"/>
</dbReference>
<feature type="domain" description="Ketosynthase family 3 (KS3)" evidence="9">
    <location>
        <begin position="626"/>
        <end position="1053"/>
    </location>
</feature>
<dbReference type="GO" id="GO:0006633">
    <property type="term" value="P:fatty acid biosynthetic process"/>
    <property type="evidence" value="ECO:0007669"/>
    <property type="project" value="UniProtKB-UniPathway"/>
</dbReference>
<dbReference type="Gene3D" id="1.10.1200.10">
    <property type="entry name" value="ACP-like"/>
    <property type="match status" value="2"/>
</dbReference>
<accession>A0A2K1PZB7</accession>
<dbReference type="Pfam" id="PF00109">
    <property type="entry name" value="ketoacyl-synt"/>
    <property type="match status" value="1"/>
</dbReference>
<reference evidence="10 11" key="1">
    <citation type="submission" date="2017-08" db="EMBL/GenBank/DDBJ databases">
        <title>Lysobacter sylvestris genome.</title>
        <authorList>
            <person name="Zhang D.-C."/>
            <person name="Albuquerque L."/>
            <person name="Franca L."/>
            <person name="Froufe H.J.C."/>
            <person name="Barroso C."/>
            <person name="Egas C."/>
            <person name="Da Costa M."/>
            <person name="Margesin R."/>
        </authorList>
    </citation>
    <scope>NUCLEOTIDE SEQUENCE [LARGE SCALE GENOMIC DNA]</scope>
    <source>
        <strain evidence="10 11">AM20-91</strain>
    </source>
</reference>
<dbReference type="PROSITE" id="PS52004">
    <property type="entry name" value="KS3_2"/>
    <property type="match status" value="1"/>
</dbReference>
<dbReference type="InterPro" id="IPR006162">
    <property type="entry name" value="Ppantetheine_attach_site"/>
</dbReference>
<name>A0A2K1PZB7_9GAMM</name>
<dbReference type="InterPro" id="IPR005814">
    <property type="entry name" value="Aminotrans_3"/>
</dbReference>
<dbReference type="SMART" id="SM00825">
    <property type="entry name" value="PKS_KS"/>
    <property type="match status" value="1"/>
</dbReference>
<dbReference type="NCBIfam" id="TIGR01733">
    <property type="entry name" value="AA-adenyl-dom"/>
    <property type="match status" value="1"/>
</dbReference>
<dbReference type="Proteomes" id="UP000236220">
    <property type="component" value="Unassembled WGS sequence"/>
</dbReference>
<dbReference type="InterPro" id="IPR000873">
    <property type="entry name" value="AMP-dep_synth/lig_dom"/>
</dbReference>
<dbReference type="InterPro" id="IPR001227">
    <property type="entry name" value="Ac_transferase_dom_sf"/>
</dbReference>
<dbReference type="InterPro" id="IPR045851">
    <property type="entry name" value="AMP-bd_C_sf"/>
</dbReference>
<protein>
    <submittedName>
        <fullName evidence="10">AA-adenyl-dom: amino acid adenylation domain</fullName>
    </submittedName>
</protein>
<dbReference type="InterPro" id="IPR050091">
    <property type="entry name" value="PKS_NRPS_Biosynth_Enz"/>
</dbReference>
<dbReference type="InterPro" id="IPR018201">
    <property type="entry name" value="Ketoacyl_synth_AS"/>
</dbReference>
<dbReference type="PANTHER" id="PTHR43775:SF51">
    <property type="entry name" value="INACTIVE PHENOLPHTHIOCEROL SYNTHESIS POLYKETIDE SYNTHASE TYPE I PKS1-RELATED"/>
    <property type="match status" value="1"/>
</dbReference>
<feature type="domain" description="Carrier" evidence="8">
    <location>
        <begin position="1523"/>
        <end position="1601"/>
    </location>
</feature>
<dbReference type="InterPro" id="IPR015421">
    <property type="entry name" value="PyrdxlP-dep_Trfase_major"/>
</dbReference>
<dbReference type="SUPFAM" id="SSF53901">
    <property type="entry name" value="Thiolase-like"/>
    <property type="match status" value="1"/>
</dbReference>
<evidence type="ECO:0000313" key="11">
    <source>
        <dbReference type="Proteomes" id="UP000236220"/>
    </source>
</evidence>
<dbReference type="GO" id="GO:0008483">
    <property type="term" value="F:transaminase activity"/>
    <property type="evidence" value="ECO:0007669"/>
    <property type="project" value="InterPro"/>
</dbReference>
<dbReference type="Gene3D" id="3.90.1150.10">
    <property type="entry name" value="Aspartate Aminotransferase, domain 1"/>
    <property type="match status" value="1"/>
</dbReference>
<dbReference type="SMART" id="SM00827">
    <property type="entry name" value="PKS_AT"/>
    <property type="match status" value="1"/>
</dbReference>
<dbReference type="PROSITE" id="PS00455">
    <property type="entry name" value="AMP_BINDING"/>
    <property type="match status" value="1"/>
</dbReference>
<evidence type="ECO:0000256" key="1">
    <source>
        <dbReference type="ARBA" id="ARBA00001933"/>
    </source>
</evidence>
<dbReference type="Gene3D" id="3.40.640.10">
    <property type="entry name" value="Type I PLP-dependent aspartate aminotransferase-like (Major domain)"/>
    <property type="match status" value="1"/>
</dbReference>
<evidence type="ECO:0000256" key="3">
    <source>
        <dbReference type="ARBA" id="ARBA00022450"/>
    </source>
</evidence>
<dbReference type="OrthoDB" id="9030879at2"/>
<evidence type="ECO:0000259" key="8">
    <source>
        <dbReference type="PROSITE" id="PS50075"/>
    </source>
</evidence>
<dbReference type="Gene3D" id="2.30.38.10">
    <property type="entry name" value="Luciferase, Domain 3"/>
    <property type="match status" value="1"/>
</dbReference>
<dbReference type="InterPro" id="IPR015422">
    <property type="entry name" value="PyrdxlP-dep_Trfase_small"/>
</dbReference>
<comment type="pathway">
    <text evidence="2">Lipid metabolism; fatty acid biosynthesis.</text>
</comment>
<dbReference type="Pfam" id="PF00501">
    <property type="entry name" value="AMP-binding"/>
    <property type="match status" value="1"/>
</dbReference>
<dbReference type="Pfam" id="PF22621">
    <property type="entry name" value="CurL-like_PKS_C"/>
    <property type="match status" value="1"/>
</dbReference>
<dbReference type="Gene3D" id="3.30.70.3290">
    <property type="match status" value="1"/>
</dbReference>
<sequence>MNPRATGTTNMIAVSPLRGARSDRAETLSASLVDAFLVHVRQRPGATAIRDGERCLDYAQLDAISAAVAAGLRERGVGHGDIVALDARRGADALIAMLAILRCGAAYLPLDPAQPMARLATILANANVRLCLVSLAGNTTIRLPDAITKVAIEDCAIATAVDADVQRSGEDLAYVMFTSGSTGTPKGVCIPDRAIVGLVCDVDFIALDAGSVFLQAAPLGFDASTLEIWGALLNGGQVVIHPEAVPTAAGLGETIRRHGITHLWLTAALFNSVVDDDPHQLHGVRQLFSGGEALSLHHVRRMRAAEPDVALFNGYGPTECTTFAVTHAITDVADGAHSVPIGHAIDRARLFVVDGDGQPVRDGEQGELWIAGSGVASGYLGRADLTVERFVAAPDGIGMAYRSGDQVRVNETGCIEFCGRFDQQVKVRGFRIELGEIEAVLGAVPGICNAAVTAPETVHGERRLVAYLQAQDGKNVDVEAIRTQLAGTLPDYMVPLRYVVLERFPVTANGKLDRAALPPPDRTRPEIATPHVAPRGDREMAIARAMGELLDIDGVGRDDSFFDLGGSSLLAARLVAMLKHDGILPLSASPGHVFSHPAPALLAAHFESSRQPQAQPAQPAATRNGSEAIAIIAMAGRFPGAVDVEAFWSMLCEGREGITRFDRAALDPSIPDTLRNDPDYVPARGVIAGVEQFDAAFFGIGAPEAEVMDPQQRIALELAWECMERGGHAPGDEADGDVGVFAGMYNASYFQKHVSQHPDRIARVGEFQTMLGNEKDYIATRVAHKLGLTGPAISIHTGCSTSLVAICQAVESLRAGQCRMALAGGVSVTCPSNSGYLHQEGSMLSPDGHTRSFDAKSAGTVFSDGAAMVLLKRLADAQADGDPIHAVIRGVGLSNDGAQRASFTAPSAAGQARAIRMAHRDAGVDPRSIGYIEAHGTATPIGDPIEIEGLALAFTEYTQDTGFCTIGSLKSNVGHLVIAAGAAGMIKTALALRENVIPGTLHFTAANPAIDFASTPFVANAEADTWRCSPSPRRAGVSSFGVGGTNAHVVMEQAPDAVPSDAAAGVQLLQLSACSPQALQQASERLAMHLADHPDANLADVAWTLRSGRKVFAYRRAVVADGRDAAIRDLQLPASTPTRMAGGDTGVVLLFPGQGATYPGMGRALYRDHQVFRDAIDACAEHLGDRVGEDLRTLLFSDDTDALRPTSRMQPATFALEYALGRLWQSLGVMPVAMLGHSIGEFTAATLAGVFSLDDAIGLVARRAALMQSQPAGAMLGVRLSEAELLARLPVDLDLAAVNGPRACVVSGRADMIEAFVETLAKEQIACTPLRTSHAFHSRMMEPALASFADAVATCSRNAPSLPIVSSLTGMLLTGDEAISVDYWVNQLRAPVQYSRAAACALALPAVRALLETGPRNTLSQLAKQQRFGDGQFALASLADNTGAENATLLQAAAALWCAGIAVDIDSLDARQQRHRVELPTYPFERKTYWLPAPTAALRAPVAIHEESSMPASHPAPVAQPAAPNTEVIARIREVFEDVSGIDMAGMSDDANFVEAGLDSLTLTQIALQLQKSFGTKISFRQLMSEYSSLTRLGAALGATVTPARVEPQASVPTVAAAVTATVASIAVPTASTDLQQLMQQQMQLMQRQLELLGAAPVARSEAAMPQTSAVMMPRAPMAAATTAQPQSSDQAEAEALAHTRYDVKKAFGAIARIDNGASSELGPKQRDRLDAFIQRYVARTQASKDYTQRHRGHLADPRVVNGFKPMLKEITYQIVMSRSQGAHLTDLDGNDYVDALNGFGMSLFGWQPDFVLDAVRTQLDAGYEIGPQHVLAGEVAELFCEITGNDRAALCNTGSEAVLGALRIARTVTGRDTVAVFSGAYHGIIDEMIVRGTRTHRAVPAAPGILRNTAEHVVVLDYGTEESAQWLREHASELAAVLVEPVQSRRPDFQPVEFLKELRAITDAAGALLVFDEVVTGFRAHPAGTQGLFGIRADLATYGKVVGGGFPIGVIAGKRDYMDALDGGDWQFGDDSVPSVGVTYFAGTFVRHPLALAAAAAVLKHLKAQGPELQVRLNQRVATFVDDLNRHCAAVGAPVAVRHFASVWKTFFREDHALQDLLFAMMRSRGIHILDNFPCFFTTAHSEADFARIAEAFKASIDELQDAGFLPKPKATAQTVMDASAPRVAGARLGRDPQGQPAWYAPDPETPGQYVKVEV</sequence>
<dbReference type="SMART" id="SM00823">
    <property type="entry name" value="PKS_PP"/>
    <property type="match status" value="2"/>
</dbReference>
<dbReference type="InterPro" id="IPR020845">
    <property type="entry name" value="AMP-binding_CS"/>
</dbReference>
<dbReference type="PROSITE" id="PS50075">
    <property type="entry name" value="CARRIER"/>
    <property type="match status" value="2"/>
</dbReference>
<dbReference type="InterPro" id="IPR036736">
    <property type="entry name" value="ACP-like_sf"/>
</dbReference>
<dbReference type="InterPro" id="IPR014031">
    <property type="entry name" value="Ketoacyl_synth_C"/>
</dbReference>
<organism evidence="10 11">
    <name type="scientific">Solilutibacter silvestris</name>
    <dbReference type="NCBI Taxonomy" id="1645665"/>
    <lineage>
        <taxon>Bacteria</taxon>
        <taxon>Pseudomonadati</taxon>
        <taxon>Pseudomonadota</taxon>
        <taxon>Gammaproteobacteria</taxon>
        <taxon>Lysobacterales</taxon>
        <taxon>Lysobacteraceae</taxon>
        <taxon>Solilutibacter</taxon>
    </lineage>
</organism>